<dbReference type="InterPro" id="IPR038511">
    <property type="entry name" value="TAP42/TAP46-like_sf"/>
</dbReference>
<dbReference type="InterPro" id="IPR007304">
    <property type="entry name" value="TAP46-like"/>
</dbReference>
<dbReference type="EMBL" id="JBGFUD010005461">
    <property type="protein sequence ID" value="MFH4980375.1"/>
    <property type="molecule type" value="Genomic_DNA"/>
</dbReference>
<dbReference type="PANTHER" id="PTHR10933:SF9">
    <property type="entry name" value="IMMUNOGLOBULIN-BINDING PROTEIN 1"/>
    <property type="match status" value="1"/>
</dbReference>
<name>A0ABD6EK70_9BILA</name>
<organism evidence="1 2">
    <name type="scientific">Gnathostoma spinigerum</name>
    <dbReference type="NCBI Taxonomy" id="75299"/>
    <lineage>
        <taxon>Eukaryota</taxon>
        <taxon>Metazoa</taxon>
        <taxon>Ecdysozoa</taxon>
        <taxon>Nematoda</taxon>
        <taxon>Chromadorea</taxon>
        <taxon>Rhabditida</taxon>
        <taxon>Spirurina</taxon>
        <taxon>Gnathostomatomorpha</taxon>
        <taxon>Gnathostomatoidea</taxon>
        <taxon>Gnathostomatidae</taxon>
        <taxon>Gnathostoma</taxon>
    </lineage>
</organism>
<proteinExistence type="predicted"/>
<dbReference type="AlphaFoldDB" id="A0ABD6EK70"/>
<evidence type="ECO:0000313" key="1">
    <source>
        <dbReference type="EMBL" id="MFH4980375.1"/>
    </source>
</evidence>
<comment type="caution">
    <text evidence="1">The sequence shown here is derived from an EMBL/GenBank/DDBJ whole genome shotgun (WGS) entry which is preliminary data.</text>
</comment>
<evidence type="ECO:0000313" key="2">
    <source>
        <dbReference type="Proteomes" id="UP001608902"/>
    </source>
</evidence>
<protein>
    <recommendedName>
        <fullName evidence="3">Immunoglobulin-binding protein 1</fullName>
    </recommendedName>
</protein>
<gene>
    <name evidence="1" type="ORF">AB6A40_007084</name>
</gene>
<dbReference type="Proteomes" id="UP001608902">
    <property type="component" value="Unassembled WGS sequence"/>
</dbReference>
<evidence type="ECO:0008006" key="3">
    <source>
        <dbReference type="Google" id="ProtNLM"/>
    </source>
</evidence>
<dbReference type="PANTHER" id="PTHR10933">
    <property type="entry name" value="IMMUNOGLOBULIN-BINDING PROTEIN 1"/>
    <property type="match status" value="1"/>
</dbReference>
<sequence length="344" mass="39250">MLEMSGDADDDSSVVCTLSKEFALCENLIEELEVGATSTKDLQNKLNDCVARLENLSREIAARGMFSKNESLDELPTSSLQYLLVPSYLAIAIQNIITPPEDRLATLDKAKTYFRDFLERLLSYGIIGFNLPWLQGDGMEQHGESKVVSKLNPSEIRQRKLARFSQQKAMEENLKLLQAQRAAHRDDDSVLRDLLVNRLRLFALKAVNELDAIDEEQPLVEHMMKVRSNEVAAPKKPRVPPSQSSFIIARDAEQKRVFGLGYPGIPTVTVDEWYESMMKDNKYATVKSLLIKFRSSSSDSHNMESNVNEDDSISEADRETMRLRNWDEYKDYHRRGWGNMHNKG</sequence>
<keyword evidence="2" id="KW-1185">Reference proteome</keyword>
<accession>A0ABD6EK70</accession>
<reference evidence="1 2" key="1">
    <citation type="submission" date="2024-08" db="EMBL/GenBank/DDBJ databases">
        <title>Gnathostoma spinigerum genome.</title>
        <authorList>
            <person name="Gonzalez-Bertolin B."/>
            <person name="Monzon S."/>
            <person name="Zaballos A."/>
            <person name="Jimenez P."/>
            <person name="Dekumyoy P."/>
            <person name="Varona S."/>
            <person name="Cuesta I."/>
            <person name="Sumanam S."/>
            <person name="Adisakwattana P."/>
            <person name="Gasser R.B."/>
            <person name="Hernandez-Gonzalez A."/>
            <person name="Young N.D."/>
            <person name="Perteguer M.J."/>
        </authorList>
    </citation>
    <scope>NUCLEOTIDE SEQUENCE [LARGE SCALE GENOMIC DNA]</scope>
    <source>
        <strain evidence="1">AL3</strain>
        <tissue evidence="1">Liver</tissue>
    </source>
</reference>
<dbReference type="Gene3D" id="1.25.40.540">
    <property type="entry name" value="TAP42-like family"/>
    <property type="match status" value="1"/>
</dbReference>
<dbReference type="Pfam" id="PF04177">
    <property type="entry name" value="TAP42"/>
    <property type="match status" value="1"/>
</dbReference>